<dbReference type="Proteomes" id="UP000064893">
    <property type="component" value="Chromosome"/>
</dbReference>
<evidence type="ECO:0000313" key="2">
    <source>
        <dbReference type="EMBL" id="ALO15283.1"/>
    </source>
</evidence>
<dbReference type="RefSeq" id="WP_057952754.1">
    <property type="nucleotide sequence ID" value="NZ_CP013118.1"/>
</dbReference>
<proteinExistence type="predicted"/>
<dbReference type="Gene3D" id="2.60.120.200">
    <property type="match status" value="1"/>
</dbReference>
<dbReference type="AlphaFoldDB" id="A0A0S2HYW8"/>
<feature type="signal peptide" evidence="1">
    <location>
        <begin position="1"/>
        <end position="22"/>
    </location>
</feature>
<reference evidence="2 3" key="1">
    <citation type="submission" date="2015-11" db="EMBL/GenBank/DDBJ databases">
        <title>Description and complete genome sequence of a novel strain predominating in hypersaline microbial mats and representing a new family of the Bacteriodetes phylum.</title>
        <authorList>
            <person name="Spring S."/>
            <person name="Bunk B."/>
            <person name="Sproer C."/>
            <person name="Klenk H.-P."/>
        </authorList>
    </citation>
    <scope>NUCLEOTIDE SEQUENCE [LARGE SCALE GENOMIC DNA]</scope>
    <source>
        <strain evidence="2 3">L21-Spi-D4</strain>
    </source>
</reference>
<dbReference type="PROSITE" id="PS51257">
    <property type="entry name" value="PROKAR_LIPOPROTEIN"/>
    <property type="match status" value="1"/>
</dbReference>
<dbReference type="OrthoDB" id="1086190at2"/>
<keyword evidence="1" id="KW-0732">Signal</keyword>
<dbReference type="STRING" id="1307839.L21SP5_01640"/>
<evidence type="ECO:0000256" key="1">
    <source>
        <dbReference type="SAM" id="SignalP"/>
    </source>
</evidence>
<gene>
    <name evidence="2" type="ORF">L21SP5_01640</name>
</gene>
<sequence precursor="true">MKKILSLIISLLALAVLFTACEEEEDDFYTGTTIYVSDTDYYILDPGVSGTINTSKSSIDVEISLSGNVITTVTTQDGAGQYTLTQADLGNPNTGEDTVVRFATKVDGGDAARYVTFIVENPLILDGPSNFYPAEDTTIYLKYSIADDCTAPTSLTITEAVNDGAPVDITGSLGMVDDSIPVNLTPSMINDTLYYTWTFSNSNGTLEAEHMLAIIVKRAWDFEEYDAWSQDFAPWVLEDRDGLPQYGVSAFDYPGSGDPAAYTIFSFEAAEEPEGWEPNSGDKMAFCMAAVPDGGNGNDDWMISDNFDIEDGYELSLYARSITDSYGLERLIIKVVDNADDTETIMTSSPYSEVPTDWTNFKYDLSAFAGKNIRVEIGCVSVDAFALFIDDFEIMTGEGKSVFKNSFENKPSFVPADLKKVRP</sequence>
<protein>
    <submittedName>
        <fullName evidence="2">Uncharacterized protein</fullName>
    </submittedName>
</protein>
<accession>A0A0S2HYW8</accession>
<dbReference type="EMBL" id="CP013118">
    <property type="protein sequence ID" value="ALO15283.1"/>
    <property type="molecule type" value="Genomic_DNA"/>
</dbReference>
<dbReference type="KEGG" id="blq:L21SP5_01640"/>
<evidence type="ECO:0000313" key="3">
    <source>
        <dbReference type="Proteomes" id="UP000064893"/>
    </source>
</evidence>
<name>A0A0S2HYW8_9BACT</name>
<dbReference type="NCBIfam" id="NF038128">
    <property type="entry name" value="choice_anch_J"/>
    <property type="match status" value="1"/>
</dbReference>
<organism evidence="2 3">
    <name type="scientific">Salinivirga cyanobacteriivorans</name>
    <dbReference type="NCBI Taxonomy" id="1307839"/>
    <lineage>
        <taxon>Bacteria</taxon>
        <taxon>Pseudomonadati</taxon>
        <taxon>Bacteroidota</taxon>
        <taxon>Bacteroidia</taxon>
        <taxon>Bacteroidales</taxon>
        <taxon>Salinivirgaceae</taxon>
        <taxon>Salinivirga</taxon>
    </lineage>
</organism>
<feature type="chain" id="PRO_5006599379" evidence="1">
    <location>
        <begin position="23"/>
        <end position="423"/>
    </location>
</feature>
<keyword evidence="3" id="KW-1185">Reference proteome</keyword>